<reference evidence="2 3" key="1">
    <citation type="submission" date="2023-09" db="EMBL/GenBank/DDBJ databases">
        <title>Multi-omics analysis of a traditional fermented food reveals byproduct-associated fungal strains for waste-to-food upcycling.</title>
        <authorList>
            <consortium name="Lawrence Berkeley National Laboratory"/>
            <person name="Rekdal V.M."/>
            <person name="Villalobos-Escobedo J.M."/>
            <person name="Rodriguez-Valeron N."/>
            <person name="Garcia M.O."/>
            <person name="Vasquez D.P."/>
            <person name="Damayanti I."/>
            <person name="Sorensen P.M."/>
            <person name="Baidoo E.E."/>
            <person name="De Carvalho A.C."/>
            <person name="Riley R."/>
            <person name="Lipzen A."/>
            <person name="He G."/>
            <person name="Yan M."/>
            <person name="Haridas S."/>
            <person name="Daum C."/>
            <person name="Yoshinaga Y."/>
            <person name="Ng V."/>
            <person name="Grigoriev I.V."/>
            <person name="Munk R."/>
            <person name="Nuraida L."/>
            <person name="Wijaya C.H."/>
            <person name="Morales P.-C."/>
            <person name="Keasling J.D."/>
        </authorList>
    </citation>
    <scope>NUCLEOTIDE SEQUENCE [LARGE SCALE GENOMIC DNA]</scope>
    <source>
        <strain evidence="2 3">FGSC 2613</strain>
    </source>
</reference>
<dbReference type="Proteomes" id="UP001451303">
    <property type="component" value="Unassembled WGS sequence"/>
</dbReference>
<gene>
    <name evidence="2" type="ORF">QR685DRAFT_450244</name>
</gene>
<proteinExistence type="predicted"/>
<protein>
    <submittedName>
        <fullName evidence="2">Uncharacterized protein</fullName>
    </submittedName>
</protein>
<keyword evidence="3" id="KW-1185">Reference proteome</keyword>
<comment type="caution">
    <text evidence="2">The sequence shown here is derived from an EMBL/GenBank/DDBJ whole genome shotgun (WGS) entry which is preliminary data.</text>
</comment>
<name>A0ABR3D568_NEUIN</name>
<evidence type="ECO:0000313" key="3">
    <source>
        <dbReference type="Proteomes" id="UP001451303"/>
    </source>
</evidence>
<evidence type="ECO:0000313" key="2">
    <source>
        <dbReference type="EMBL" id="KAL0466851.1"/>
    </source>
</evidence>
<keyword evidence="1" id="KW-0732">Signal</keyword>
<dbReference type="EMBL" id="JAVLET010000011">
    <property type="protein sequence ID" value="KAL0466851.1"/>
    <property type="molecule type" value="Genomic_DNA"/>
</dbReference>
<sequence>MDWKEHHTLHVWDLSKLSLLPLFPLFVCQTDLNLTSPKQQDITRYMTISSPLFLLTLNLHQHQQ</sequence>
<accession>A0ABR3D568</accession>
<organism evidence="2 3">
    <name type="scientific">Neurospora intermedia</name>
    <dbReference type="NCBI Taxonomy" id="5142"/>
    <lineage>
        <taxon>Eukaryota</taxon>
        <taxon>Fungi</taxon>
        <taxon>Dikarya</taxon>
        <taxon>Ascomycota</taxon>
        <taxon>Pezizomycotina</taxon>
        <taxon>Sordariomycetes</taxon>
        <taxon>Sordariomycetidae</taxon>
        <taxon>Sordariales</taxon>
        <taxon>Sordariaceae</taxon>
        <taxon>Neurospora</taxon>
    </lineage>
</organism>
<feature type="chain" id="PRO_5046224076" evidence="1">
    <location>
        <begin position="30"/>
        <end position="64"/>
    </location>
</feature>
<feature type="signal peptide" evidence="1">
    <location>
        <begin position="1"/>
        <end position="29"/>
    </location>
</feature>
<evidence type="ECO:0000256" key="1">
    <source>
        <dbReference type="SAM" id="SignalP"/>
    </source>
</evidence>